<dbReference type="PANTHER" id="PTHR45947">
    <property type="entry name" value="SULFOQUINOVOSYL TRANSFERASE SQD2"/>
    <property type="match status" value="1"/>
</dbReference>
<reference evidence="6" key="1">
    <citation type="submission" date="2016-06" db="EMBL/GenBank/DDBJ databases">
        <authorList>
            <person name="Varghese N."/>
            <person name="Submissions Spin"/>
        </authorList>
    </citation>
    <scope>NUCLEOTIDE SEQUENCE [LARGE SCALE GENOMIC DNA]</scope>
    <source>
        <strain evidence="6">DSM 45160</strain>
    </source>
</reference>
<keyword evidence="2 5" id="KW-0808">Transferase</keyword>
<dbReference type="RefSeq" id="WP_088990029.1">
    <property type="nucleotide sequence ID" value="NZ_LT607409.1"/>
</dbReference>
<dbReference type="InterPro" id="IPR028098">
    <property type="entry name" value="Glyco_trans_4-like_N"/>
</dbReference>
<dbReference type="Pfam" id="PF00534">
    <property type="entry name" value="Glycos_transf_1"/>
    <property type="match status" value="1"/>
</dbReference>
<dbReference type="Gene3D" id="3.40.50.2000">
    <property type="entry name" value="Glycogen Phosphorylase B"/>
    <property type="match status" value="2"/>
</dbReference>
<evidence type="ECO:0000256" key="1">
    <source>
        <dbReference type="ARBA" id="ARBA00022676"/>
    </source>
</evidence>
<dbReference type="Pfam" id="PF13439">
    <property type="entry name" value="Glyco_transf_4"/>
    <property type="match status" value="1"/>
</dbReference>
<evidence type="ECO:0000313" key="6">
    <source>
        <dbReference type="Proteomes" id="UP000198224"/>
    </source>
</evidence>
<accession>A0A1C4YKU2</accession>
<gene>
    <name evidence="5" type="ORF">GA0070612_4895</name>
</gene>
<dbReference type="AlphaFoldDB" id="A0A1C4YKU2"/>
<protein>
    <submittedName>
        <fullName evidence="5">Glycosyltransferase involved in cell wall bisynthesis</fullName>
    </submittedName>
</protein>
<name>A0A1C4YKU2_9ACTN</name>
<dbReference type="Proteomes" id="UP000198224">
    <property type="component" value="Chromosome I"/>
</dbReference>
<dbReference type="PANTHER" id="PTHR45947:SF13">
    <property type="entry name" value="TRANSFERASE"/>
    <property type="match status" value="1"/>
</dbReference>
<organism evidence="5 6">
    <name type="scientific">Micromonospora chokoriensis</name>
    <dbReference type="NCBI Taxonomy" id="356851"/>
    <lineage>
        <taxon>Bacteria</taxon>
        <taxon>Bacillati</taxon>
        <taxon>Actinomycetota</taxon>
        <taxon>Actinomycetes</taxon>
        <taxon>Micromonosporales</taxon>
        <taxon>Micromonosporaceae</taxon>
        <taxon>Micromonospora</taxon>
    </lineage>
</organism>
<sequence length="427" mass="46026">MRVLHVNKFLYRRGGAEGYLLDLADLQRAAGDTVAYFGMSHRENESPLPYAQRFPTEVELEPAPSGLRPRATAVGRMLWSPASRRGLAQVIDDFRPDVLHLHNIYHQLSPSVLAAARSAGVPCVLTLHDYKLACPSYQLLDRGRPCQACVTGGPLQAARRRCKDGSLSRSGLLAVESWLHRRFDAYDPVQVFVSPSEFLADVMRRAGVYPDRLRVVNHFVDLGGIATKQTPGGGVVFAGRLAAEKGVDVLVEAVAALPDGVTVDVAGDGPARLDLEALAARRAPGRIRFHGRLDKPRLHELIRSAAVVAVPSRWHENQPMAVLEAFACGVPVVATDLGGLPELVQPTVDGSVVGADRPTDLADALTALLDDPERAYRMGQAGRAKIARQFAPDLHLARIRALYAEAAGALPNRRRAGRATTGGGAAR</sequence>
<evidence type="ECO:0000259" key="4">
    <source>
        <dbReference type="Pfam" id="PF13439"/>
    </source>
</evidence>
<dbReference type="InterPro" id="IPR001296">
    <property type="entry name" value="Glyco_trans_1"/>
</dbReference>
<proteinExistence type="predicted"/>
<dbReference type="GO" id="GO:1901137">
    <property type="term" value="P:carbohydrate derivative biosynthetic process"/>
    <property type="evidence" value="ECO:0007669"/>
    <property type="project" value="UniProtKB-ARBA"/>
</dbReference>
<dbReference type="EMBL" id="LT607409">
    <property type="protein sequence ID" value="SCF21297.1"/>
    <property type="molecule type" value="Genomic_DNA"/>
</dbReference>
<evidence type="ECO:0000259" key="3">
    <source>
        <dbReference type="Pfam" id="PF00534"/>
    </source>
</evidence>
<feature type="domain" description="Glycosyl transferase family 1" evidence="3">
    <location>
        <begin position="235"/>
        <end position="384"/>
    </location>
</feature>
<evidence type="ECO:0000313" key="5">
    <source>
        <dbReference type="EMBL" id="SCF21297.1"/>
    </source>
</evidence>
<dbReference type="SUPFAM" id="SSF53756">
    <property type="entry name" value="UDP-Glycosyltransferase/glycogen phosphorylase"/>
    <property type="match status" value="1"/>
</dbReference>
<feature type="domain" description="Glycosyltransferase subfamily 4-like N-terminal" evidence="4">
    <location>
        <begin position="14"/>
        <end position="222"/>
    </location>
</feature>
<dbReference type="InterPro" id="IPR050194">
    <property type="entry name" value="Glycosyltransferase_grp1"/>
</dbReference>
<keyword evidence="1" id="KW-0328">Glycosyltransferase</keyword>
<evidence type="ECO:0000256" key="2">
    <source>
        <dbReference type="ARBA" id="ARBA00022679"/>
    </source>
</evidence>
<dbReference type="GO" id="GO:0016757">
    <property type="term" value="F:glycosyltransferase activity"/>
    <property type="evidence" value="ECO:0007669"/>
    <property type="project" value="UniProtKB-KW"/>
</dbReference>
<keyword evidence="6" id="KW-1185">Reference proteome</keyword>